<evidence type="ECO:0008006" key="4">
    <source>
        <dbReference type="Google" id="ProtNLM"/>
    </source>
</evidence>
<keyword evidence="1" id="KW-0732">Signal</keyword>
<name>A0A015VZ22_BACFG</name>
<protein>
    <recommendedName>
        <fullName evidence="4">Lipoprotein</fullName>
    </recommendedName>
</protein>
<evidence type="ECO:0000313" key="3">
    <source>
        <dbReference type="Proteomes" id="UP000020529"/>
    </source>
</evidence>
<proteinExistence type="predicted"/>
<dbReference type="EMBL" id="JGCY01000356">
    <property type="protein sequence ID" value="EXY73470.1"/>
    <property type="molecule type" value="Genomic_DNA"/>
</dbReference>
<dbReference type="PATRIC" id="fig|1339315.3.peg.3306"/>
<feature type="chain" id="PRO_5001480749" description="Lipoprotein" evidence="1">
    <location>
        <begin position="23"/>
        <end position="416"/>
    </location>
</feature>
<feature type="signal peptide" evidence="1">
    <location>
        <begin position="1"/>
        <end position="22"/>
    </location>
</feature>
<gene>
    <name evidence="2" type="ORF">M124_2615</name>
</gene>
<comment type="caution">
    <text evidence="2">The sequence shown here is derived from an EMBL/GenBank/DDBJ whole genome shotgun (WGS) entry which is preliminary data.</text>
</comment>
<reference evidence="2 3" key="1">
    <citation type="submission" date="2014-02" db="EMBL/GenBank/DDBJ databases">
        <authorList>
            <person name="Sears C."/>
            <person name="Carroll K."/>
            <person name="Sack B.R."/>
            <person name="Qadri F."/>
            <person name="Myers L.L."/>
            <person name="Chung G.-T."/>
            <person name="Escheverria P."/>
            <person name="Fraser C.M."/>
            <person name="Sadzewicz L."/>
            <person name="Shefchek K.A."/>
            <person name="Tallon L."/>
            <person name="Das S.P."/>
            <person name="Daugherty S."/>
            <person name="Mongodin E.F."/>
        </authorList>
    </citation>
    <scope>NUCLEOTIDE SEQUENCE [LARGE SCALE GENOMIC DNA]</scope>
    <source>
        <strain evidence="3">3988T(B)14</strain>
    </source>
</reference>
<dbReference type="Proteomes" id="UP000020529">
    <property type="component" value="Unassembled WGS sequence"/>
</dbReference>
<evidence type="ECO:0000256" key="1">
    <source>
        <dbReference type="SAM" id="SignalP"/>
    </source>
</evidence>
<evidence type="ECO:0000313" key="2">
    <source>
        <dbReference type="EMBL" id="EXY73470.1"/>
    </source>
</evidence>
<dbReference type="AlphaFoldDB" id="A0A015VZ22"/>
<accession>A0A015VZ22</accession>
<sequence>MKTLRLLLVTALWITLCTRLSSCSKDLETMPLDSIGGTDTDKEFANYGITDFKNIEMRSCNGIDDNTGDYRWGQANFAGLKKNHLWIASFDRESKQRLAEWTDAKEFQKTRRIHMGYGEYKDVTISGIALRQIYSKANSFVALVQLQGSNYGENLYIFKTPTSVKELKGIDYYSIQEWYKESILIGNCCYTLGGDTIAVLTPQSSSSGTILSSNLSSFTESIMIYKDDFSNSIYLTKHNYEYDKKIWNVELTELSNEPKDARFEVNLLESSTNIWKYKVDITHYDGTKKDFTFSVNIETGTIIGEELPISYANLKGTWDMTKCYGWEYNGEGVKEDWEEDVTGEYIFFESTHGNGGYFDGSKTNYFASSLDGNRLILENSDWLLGKSITITKLTTTELHITATEASSVENYEMKKR</sequence>
<dbReference type="RefSeq" id="WP_022347770.1">
    <property type="nucleotide sequence ID" value="NZ_JGCY01000356.1"/>
</dbReference>
<organism evidence="2 3">
    <name type="scientific">Bacteroides fragilis str. 3988T(B)14</name>
    <dbReference type="NCBI Taxonomy" id="1339315"/>
    <lineage>
        <taxon>Bacteria</taxon>
        <taxon>Pseudomonadati</taxon>
        <taxon>Bacteroidota</taxon>
        <taxon>Bacteroidia</taxon>
        <taxon>Bacteroidales</taxon>
        <taxon>Bacteroidaceae</taxon>
        <taxon>Bacteroides</taxon>
    </lineage>
</organism>